<keyword evidence="1" id="KW-0472">Membrane</keyword>
<protein>
    <submittedName>
        <fullName evidence="2">Uncharacterized protein</fullName>
    </submittedName>
</protein>
<name>A0A1G6GYJ4_9GAMM</name>
<reference evidence="3" key="1">
    <citation type="submission" date="2016-09" db="EMBL/GenBank/DDBJ databases">
        <authorList>
            <person name="Varghese N."/>
            <person name="Submissions S."/>
        </authorList>
    </citation>
    <scope>NUCLEOTIDE SEQUENCE [LARGE SCALE GENOMIC DNA]</scope>
    <source>
        <strain evidence="3">ANC 4422</strain>
    </source>
</reference>
<dbReference type="RefSeq" id="WP_092747007.1">
    <property type="nucleotide sequence ID" value="NZ_FMYL01000003.1"/>
</dbReference>
<dbReference type="EMBL" id="FMYL01000003">
    <property type="protein sequence ID" value="SDB87069.1"/>
    <property type="molecule type" value="Genomic_DNA"/>
</dbReference>
<evidence type="ECO:0000313" key="2">
    <source>
        <dbReference type="EMBL" id="SDB87069.1"/>
    </source>
</evidence>
<evidence type="ECO:0000313" key="3">
    <source>
        <dbReference type="Proteomes" id="UP000242501"/>
    </source>
</evidence>
<gene>
    <name evidence="2" type="ORF">SAMN05421733_10335</name>
</gene>
<proteinExistence type="predicted"/>
<keyword evidence="3" id="KW-1185">Reference proteome</keyword>
<keyword evidence="1" id="KW-0812">Transmembrane</keyword>
<evidence type="ECO:0000256" key="1">
    <source>
        <dbReference type="SAM" id="Phobius"/>
    </source>
</evidence>
<feature type="transmembrane region" description="Helical" evidence="1">
    <location>
        <begin position="45"/>
        <end position="65"/>
    </location>
</feature>
<sequence length="95" mass="10702">MTDRQQLLDTASTAFTSKTTITAAYTTTGAGIVSAISQLDVVAKIGISIALVSLAFTAFSFFMNWRYKHKQDQRADELHRLEIEKKKAELNEYKR</sequence>
<dbReference type="Proteomes" id="UP000242501">
    <property type="component" value="Unassembled WGS sequence"/>
</dbReference>
<accession>A0A1G6GYJ4</accession>
<organism evidence="2 3">
    <name type="scientific">Acinetobacter boissieri</name>
    <dbReference type="NCBI Taxonomy" id="1219383"/>
    <lineage>
        <taxon>Bacteria</taxon>
        <taxon>Pseudomonadati</taxon>
        <taxon>Pseudomonadota</taxon>
        <taxon>Gammaproteobacteria</taxon>
        <taxon>Moraxellales</taxon>
        <taxon>Moraxellaceae</taxon>
        <taxon>Acinetobacter</taxon>
    </lineage>
</organism>
<dbReference type="STRING" id="1219383.SAMN05421733_10335"/>
<dbReference type="AlphaFoldDB" id="A0A1G6GYJ4"/>
<keyword evidence="1" id="KW-1133">Transmembrane helix</keyword>